<gene>
    <name evidence="1" type="ORF">ABRP34_07105</name>
</gene>
<dbReference type="AlphaFoldDB" id="A0AAU8EVD8"/>
<evidence type="ECO:0008006" key="2">
    <source>
        <dbReference type="Google" id="ProtNLM"/>
    </source>
</evidence>
<name>A0AAU8EVD8_9MICC</name>
<dbReference type="Gene3D" id="3.40.960.10">
    <property type="entry name" value="VSR Endonuclease"/>
    <property type="match status" value="1"/>
</dbReference>
<dbReference type="EMBL" id="CP159279">
    <property type="protein sequence ID" value="XCH12739.1"/>
    <property type="molecule type" value="Genomic_DNA"/>
</dbReference>
<dbReference type="SUPFAM" id="SSF52980">
    <property type="entry name" value="Restriction endonuclease-like"/>
    <property type="match status" value="1"/>
</dbReference>
<dbReference type="RefSeq" id="WP_353712705.1">
    <property type="nucleotide sequence ID" value="NZ_CP159279.1"/>
</dbReference>
<accession>A0AAU8EVD8</accession>
<protein>
    <recommendedName>
        <fullName evidence="2">DUF559 domain-containing protein</fullName>
    </recommendedName>
</protein>
<evidence type="ECO:0000313" key="1">
    <source>
        <dbReference type="EMBL" id="XCH12739.1"/>
    </source>
</evidence>
<sequence>MQKRTDLPVSLVSAPFTLGSAKASGVPPNRLRRADVAHVSRELYRPTGWSFELKAAARALSAASPGAWISHVTAARIRSQILPAWLADSTELHLSKPRSLPEVRRRGVIGHSVLASEDEIEFVDGIRISSRSRTWLDMATKLSESELVCMGDELIRIPRAEFEDRTKPFDTLDGLRSLVARHPNLQGVIRARAALERMRVGADSAPESLLRLAMGDAGLPEPELQVPLREDKTTGPTADLGYRHRRLAIQYDGGHHLLEPQIFSDRRRDKAFEAAGWTVVVFGKKDLADGFDRAIRLIKRALRTSRLDHPQASGFA</sequence>
<proteinExistence type="predicted"/>
<organism evidence="1">
    <name type="scientific">Arthrobacter sp. K5</name>
    <dbReference type="NCBI Taxonomy" id="2839623"/>
    <lineage>
        <taxon>Bacteria</taxon>
        <taxon>Bacillati</taxon>
        <taxon>Actinomycetota</taxon>
        <taxon>Actinomycetes</taxon>
        <taxon>Micrococcales</taxon>
        <taxon>Micrococcaceae</taxon>
        <taxon>Arthrobacter</taxon>
    </lineage>
</organism>
<reference evidence="1" key="1">
    <citation type="submission" date="2024-06" db="EMBL/GenBank/DDBJ databases">
        <title>Biodegradation of dimethachlon by Arthrobacter sp. K5: mechanistic insights and ecological implications.</title>
        <authorList>
            <person name="Hu S."/>
            <person name="Lu P."/>
        </authorList>
    </citation>
    <scope>NUCLEOTIDE SEQUENCE</scope>
    <source>
        <strain evidence="1">K5</strain>
    </source>
</reference>
<dbReference type="InterPro" id="IPR011335">
    <property type="entry name" value="Restrct_endonuc-II-like"/>
</dbReference>